<accession>A0A448XDE4</accession>
<sequence length="98" mass="10900">MGPSAAAGSTCSVSPDSPALVVQWFPRLRCQFPERLIIFFPYYHWDQPSFLPAGNPGTRQRPEDLVQESARTHPTRGFQAGPEFTCTFLLRTSETGGK</sequence>
<dbReference type="EMBL" id="CAAALY010247267">
    <property type="protein sequence ID" value="VEL34244.1"/>
    <property type="molecule type" value="Genomic_DNA"/>
</dbReference>
<comment type="caution">
    <text evidence="1">The sequence shown here is derived from an EMBL/GenBank/DDBJ whole genome shotgun (WGS) entry which is preliminary data.</text>
</comment>
<gene>
    <name evidence="1" type="ORF">PXEA_LOCUS27684</name>
</gene>
<protein>
    <submittedName>
        <fullName evidence="1">Uncharacterized protein</fullName>
    </submittedName>
</protein>
<name>A0A448XDE4_9PLAT</name>
<reference evidence="1" key="1">
    <citation type="submission" date="2018-11" db="EMBL/GenBank/DDBJ databases">
        <authorList>
            <consortium name="Pathogen Informatics"/>
        </authorList>
    </citation>
    <scope>NUCLEOTIDE SEQUENCE</scope>
</reference>
<dbReference type="AlphaFoldDB" id="A0A448XDE4"/>
<evidence type="ECO:0000313" key="2">
    <source>
        <dbReference type="Proteomes" id="UP000784294"/>
    </source>
</evidence>
<organism evidence="1 2">
    <name type="scientific">Protopolystoma xenopodis</name>
    <dbReference type="NCBI Taxonomy" id="117903"/>
    <lineage>
        <taxon>Eukaryota</taxon>
        <taxon>Metazoa</taxon>
        <taxon>Spiralia</taxon>
        <taxon>Lophotrochozoa</taxon>
        <taxon>Platyhelminthes</taxon>
        <taxon>Monogenea</taxon>
        <taxon>Polyopisthocotylea</taxon>
        <taxon>Polystomatidea</taxon>
        <taxon>Polystomatidae</taxon>
        <taxon>Protopolystoma</taxon>
    </lineage>
</organism>
<keyword evidence="2" id="KW-1185">Reference proteome</keyword>
<dbReference type="Proteomes" id="UP000784294">
    <property type="component" value="Unassembled WGS sequence"/>
</dbReference>
<proteinExistence type="predicted"/>
<evidence type="ECO:0000313" key="1">
    <source>
        <dbReference type="EMBL" id="VEL34244.1"/>
    </source>
</evidence>